<sequence length="103" mass="11234">MRSFMIDCQFGTARASFPLYVGEPAVGTHPMEQQSAWLQRVRGGSVPTEVMDAFATLFTIALENNVSFEELCAYAMEQATDNSETTDENDAAPTEADNDSADT</sequence>
<evidence type="ECO:0000256" key="1">
    <source>
        <dbReference type="SAM" id="MobiDB-lite"/>
    </source>
</evidence>
<dbReference type="RefSeq" id="WP_050814553.1">
    <property type="nucleotide sequence ID" value="NZ_LMWI01000001.1"/>
</dbReference>
<feature type="region of interest" description="Disordered" evidence="1">
    <location>
        <begin position="79"/>
        <end position="103"/>
    </location>
</feature>
<name>A0A9X0I823_9ACTN</name>
<evidence type="ECO:0000313" key="2">
    <source>
        <dbReference type="EMBL" id="KUJ48606.1"/>
    </source>
</evidence>
<dbReference type="Proteomes" id="UP000053246">
    <property type="component" value="Unassembled WGS sequence"/>
</dbReference>
<comment type="caution">
    <text evidence="2">The sequence shown here is derived from an EMBL/GenBank/DDBJ whole genome shotgun (WGS) entry which is preliminary data.</text>
</comment>
<dbReference type="EMBL" id="LMWI01000001">
    <property type="protein sequence ID" value="KUJ48606.1"/>
    <property type="molecule type" value="Genomic_DNA"/>
</dbReference>
<dbReference type="Pfam" id="PF11020">
    <property type="entry name" value="DUF2610"/>
    <property type="match status" value="1"/>
</dbReference>
<gene>
    <name evidence="2" type="ORF">ADL17_06125</name>
</gene>
<dbReference type="InterPro" id="IPR021277">
    <property type="entry name" value="DUF2610"/>
</dbReference>
<keyword evidence="3" id="KW-1185">Reference proteome</keyword>
<reference evidence="2 3" key="1">
    <citation type="submission" date="2015-10" db="EMBL/GenBank/DDBJ databases">
        <authorList>
            <person name="Ju K.-S."/>
            <person name="Doroghazi J.R."/>
            <person name="Metcalf W.W."/>
        </authorList>
    </citation>
    <scope>NUCLEOTIDE SEQUENCE [LARGE SCALE GENOMIC DNA]</scope>
    <source>
        <strain evidence="2 3">NRRL B-24793</strain>
    </source>
</reference>
<evidence type="ECO:0000313" key="3">
    <source>
        <dbReference type="Proteomes" id="UP000053246"/>
    </source>
</evidence>
<protein>
    <submittedName>
        <fullName evidence="2">Uncharacterized protein</fullName>
    </submittedName>
</protein>
<proteinExistence type="predicted"/>
<organism evidence="2 3">
    <name type="scientific">Micromonospora maris</name>
    <dbReference type="NCBI Taxonomy" id="1003110"/>
    <lineage>
        <taxon>Bacteria</taxon>
        <taxon>Bacillati</taxon>
        <taxon>Actinomycetota</taxon>
        <taxon>Actinomycetes</taxon>
        <taxon>Micromonosporales</taxon>
        <taxon>Micromonosporaceae</taxon>
        <taxon>Micromonospora</taxon>
    </lineage>
</organism>
<feature type="compositionally biased region" description="Acidic residues" evidence="1">
    <location>
        <begin position="84"/>
        <end position="103"/>
    </location>
</feature>
<dbReference type="AlphaFoldDB" id="A0A9X0I823"/>
<accession>A0A9X0I823</accession>